<proteinExistence type="predicted"/>
<feature type="region of interest" description="Disordered" evidence="1">
    <location>
        <begin position="52"/>
        <end position="77"/>
    </location>
</feature>
<keyword evidence="4" id="KW-1185">Reference proteome</keyword>
<dbReference type="VEuPathDB" id="FungiDB:SCHCODRAFT_02492104"/>
<dbReference type="InParanoid" id="D8PZ17"/>
<protein>
    <submittedName>
        <fullName evidence="3">Uncharacterized protein</fullName>
    </submittedName>
</protein>
<evidence type="ECO:0000313" key="3">
    <source>
        <dbReference type="EMBL" id="EFI98792.1"/>
    </source>
</evidence>
<reference evidence="3 4" key="1">
    <citation type="journal article" date="2010" name="Nat. Biotechnol.">
        <title>Genome sequence of the model mushroom Schizophyllum commune.</title>
        <authorList>
            <person name="Ohm R.A."/>
            <person name="de Jong J.F."/>
            <person name="Lugones L.G."/>
            <person name="Aerts A."/>
            <person name="Kothe E."/>
            <person name="Stajich J.E."/>
            <person name="de Vries R.P."/>
            <person name="Record E."/>
            <person name="Levasseur A."/>
            <person name="Baker S.E."/>
            <person name="Bartholomew K.A."/>
            <person name="Coutinho P.M."/>
            <person name="Erdmann S."/>
            <person name="Fowler T.J."/>
            <person name="Gathman A.C."/>
            <person name="Lombard V."/>
            <person name="Henrissat B."/>
            <person name="Knabe N."/>
            <person name="Kuees U."/>
            <person name="Lilly W.W."/>
            <person name="Lindquist E."/>
            <person name="Lucas S."/>
            <person name="Magnuson J.K."/>
            <person name="Piumi F."/>
            <person name="Raudaskoski M."/>
            <person name="Salamov A."/>
            <person name="Schmutz J."/>
            <person name="Schwarze F.W.M.R."/>
            <person name="vanKuyk P.A."/>
            <person name="Horton J.S."/>
            <person name="Grigoriev I.V."/>
            <person name="Woesten H.A.B."/>
        </authorList>
    </citation>
    <scope>NUCLEOTIDE SEQUENCE [LARGE SCALE GENOMIC DNA]</scope>
    <source>
        <strain evidence="4">H4-8 / FGSC 9210</strain>
    </source>
</reference>
<feature type="transmembrane region" description="Helical" evidence="2">
    <location>
        <begin position="96"/>
        <end position="117"/>
    </location>
</feature>
<evidence type="ECO:0000256" key="1">
    <source>
        <dbReference type="SAM" id="MobiDB-lite"/>
    </source>
</evidence>
<keyword evidence="2" id="KW-0472">Membrane</keyword>
<dbReference type="EMBL" id="GL377304">
    <property type="protein sequence ID" value="EFI98792.1"/>
    <property type="molecule type" value="Genomic_DNA"/>
</dbReference>
<accession>D8PZ17</accession>
<dbReference type="HOGENOM" id="CLU_1687695_0_0_1"/>
<keyword evidence="2" id="KW-1133">Transmembrane helix</keyword>
<evidence type="ECO:0000256" key="2">
    <source>
        <dbReference type="SAM" id="Phobius"/>
    </source>
</evidence>
<keyword evidence="2" id="KW-0812">Transmembrane</keyword>
<gene>
    <name evidence="3" type="ORF">SCHCODRAFT_233214</name>
</gene>
<name>D8PZ17_SCHCM</name>
<dbReference type="RefSeq" id="XP_003033695.1">
    <property type="nucleotide sequence ID" value="XM_003033649.1"/>
</dbReference>
<dbReference type="KEGG" id="scm:SCHCO_02492104"/>
<dbReference type="Proteomes" id="UP000007431">
    <property type="component" value="Unassembled WGS sequence"/>
</dbReference>
<sequence length="156" mass="17183">MSSDASHLEPVSHDMGRTLSPIGTPSVARLRLLIRDEVNNCLRAERGREQFSLQEEGRPGSSGRVVGRAERRRHEEDSAAALAQPVNIDKGPVERLLPILLFGFIAVIWVITIVDWLEIRMNLAWKLPEQEAPLFCAVRLVGAVAGSSVAPQPSAW</sequence>
<feature type="compositionally biased region" description="Basic and acidic residues" evidence="1">
    <location>
        <begin position="67"/>
        <end position="77"/>
    </location>
</feature>
<dbReference type="GeneID" id="9586257"/>
<evidence type="ECO:0000313" key="4">
    <source>
        <dbReference type="Proteomes" id="UP000007431"/>
    </source>
</evidence>
<dbReference type="AlphaFoldDB" id="D8PZ17"/>
<organism evidence="4">
    <name type="scientific">Schizophyllum commune (strain H4-8 / FGSC 9210)</name>
    <name type="common">Split gill fungus</name>
    <dbReference type="NCBI Taxonomy" id="578458"/>
    <lineage>
        <taxon>Eukaryota</taxon>
        <taxon>Fungi</taxon>
        <taxon>Dikarya</taxon>
        <taxon>Basidiomycota</taxon>
        <taxon>Agaricomycotina</taxon>
        <taxon>Agaricomycetes</taxon>
        <taxon>Agaricomycetidae</taxon>
        <taxon>Agaricales</taxon>
        <taxon>Schizophyllaceae</taxon>
        <taxon>Schizophyllum</taxon>
    </lineage>
</organism>